<comment type="caution">
    <text evidence="2">The sequence shown here is derived from an EMBL/GenBank/DDBJ whole genome shotgun (WGS) entry which is preliminary data.</text>
</comment>
<evidence type="ECO:0000256" key="1">
    <source>
        <dbReference type="SAM" id="MobiDB-lite"/>
    </source>
</evidence>
<feature type="region of interest" description="Disordered" evidence="1">
    <location>
        <begin position="32"/>
        <end position="53"/>
    </location>
</feature>
<dbReference type="EMBL" id="CAMPGE010010157">
    <property type="protein sequence ID" value="CAI2369011.1"/>
    <property type="molecule type" value="Genomic_DNA"/>
</dbReference>
<evidence type="ECO:0000313" key="2">
    <source>
        <dbReference type="EMBL" id="CAI2369011.1"/>
    </source>
</evidence>
<reference evidence="2" key="1">
    <citation type="submission" date="2023-07" db="EMBL/GenBank/DDBJ databases">
        <authorList>
            <consortium name="AG Swart"/>
            <person name="Singh M."/>
            <person name="Singh A."/>
            <person name="Seah K."/>
            <person name="Emmerich C."/>
        </authorList>
    </citation>
    <scope>NUCLEOTIDE SEQUENCE</scope>
    <source>
        <strain evidence="2">DP1</strain>
    </source>
</reference>
<dbReference type="AlphaFoldDB" id="A0AAD1XF88"/>
<protein>
    <submittedName>
        <fullName evidence="2">Uncharacterized protein</fullName>
    </submittedName>
</protein>
<evidence type="ECO:0000313" key="3">
    <source>
        <dbReference type="Proteomes" id="UP001295684"/>
    </source>
</evidence>
<name>A0AAD1XF88_EUPCR</name>
<keyword evidence="3" id="KW-1185">Reference proteome</keyword>
<dbReference type="Proteomes" id="UP001295684">
    <property type="component" value="Unassembled WGS sequence"/>
</dbReference>
<proteinExistence type="predicted"/>
<accession>A0AAD1XF88</accession>
<organism evidence="2 3">
    <name type="scientific">Euplotes crassus</name>
    <dbReference type="NCBI Taxonomy" id="5936"/>
    <lineage>
        <taxon>Eukaryota</taxon>
        <taxon>Sar</taxon>
        <taxon>Alveolata</taxon>
        <taxon>Ciliophora</taxon>
        <taxon>Intramacronucleata</taxon>
        <taxon>Spirotrichea</taxon>
        <taxon>Hypotrichia</taxon>
        <taxon>Euplotida</taxon>
        <taxon>Euplotidae</taxon>
        <taxon>Moneuplotes</taxon>
    </lineage>
</organism>
<sequence>MATMKFQPIPLQDTAFCVEENDPEEQRIQRLREMKERESRGVGIGKGEKRAEEGKKVYGRQGVVYYGKSKNINVKKKFKVDGNKLPQRLQGVKFSISESRTADIDTKESFYKSNSSQYSLKGNKSKVSVKSLKDNISEMGSSQENFQRKAMPRMFEHQIEFQTGSHPNHSLIPKKGVTLRTGNGTGERSYSPPLGMTNTFSIGPGGVKRMSRAQYAATIAKEGLRFKDRLKSANNYSKYRNARISGAPQQDYGNHLKVPLAKVYMNSNTKSVKYHQAKTGQRNSGRNITRSRTMNGRVRQKRIIHKLGEAVNSNQVIVHNKYDVSKLLLAETPVKPSSKLQQPSQYSHTFSREKISRRASQKANTKVISHKALF</sequence>
<gene>
    <name evidence="2" type="ORF">ECRASSUSDP1_LOCUS10308</name>
</gene>